<proteinExistence type="predicted"/>
<dbReference type="InterPro" id="IPR056179">
    <property type="entry name" value="DHQS_C"/>
</dbReference>
<feature type="domain" description="3-dehydroquinate synthase C-terminal" evidence="10">
    <location>
        <begin position="176"/>
        <end position="316"/>
    </location>
</feature>
<evidence type="ECO:0000259" key="10">
    <source>
        <dbReference type="Pfam" id="PF24621"/>
    </source>
</evidence>
<dbReference type="CDD" id="cd08195">
    <property type="entry name" value="DHQS"/>
    <property type="match status" value="1"/>
</dbReference>
<evidence type="ECO:0000313" key="12">
    <source>
        <dbReference type="Proteomes" id="UP000030125"/>
    </source>
</evidence>
<reference evidence="11 12" key="1">
    <citation type="submission" date="2014-08" db="EMBL/GenBank/DDBJ databases">
        <title>Porphyromonas cangingivalis strain:COT-109_OH1386 Genome sequencing.</title>
        <authorList>
            <person name="Wallis C."/>
            <person name="Deusch O."/>
            <person name="O'Flynn C."/>
            <person name="Davis I."/>
            <person name="Jospin G."/>
            <person name="Darling A.E."/>
            <person name="Coil D.A."/>
            <person name="Alexiev A."/>
            <person name="Horsfall A."/>
            <person name="Kirkwood N."/>
            <person name="Harris S."/>
            <person name="Eisen J.A."/>
        </authorList>
    </citation>
    <scope>NUCLEOTIDE SEQUENCE [LARGE SCALE GENOMIC DNA]</scope>
    <source>
        <strain evidence="12">COT-109 OH1386</strain>
    </source>
</reference>
<evidence type="ECO:0000256" key="6">
    <source>
        <dbReference type="ARBA" id="ARBA00023141"/>
    </source>
</evidence>
<dbReference type="PANTHER" id="PTHR43622:SF7">
    <property type="entry name" value="3-DEHYDROQUINATE SYNTHASE, CHLOROPLASTIC"/>
    <property type="match status" value="1"/>
</dbReference>
<dbReference type="Gene3D" id="1.20.1090.10">
    <property type="entry name" value="Dehydroquinate synthase-like - alpha domain"/>
    <property type="match status" value="1"/>
</dbReference>
<gene>
    <name evidence="11" type="ORF">HQ35_09840</name>
</gene>
<organism evidence="11 12">
    <name type="scientific">Porphyromonas cangingivalis</name>
    <dbReference type="NCBI Taxonomy" id="36874"/>
    <lineage>
        <taxon>Bacteria</taxon>
        <taxon>Pseudomonadati</taxon>
        <taxon>Bacteroidota</taxon>
        <taxon>Bacteroidia</taxon>
        <taxon>Bacteroidales</taxon>
        <taxon>Porphyromonadaceae</taxon>
        <taxon>Porphyromonas</taxon>
    </lineage>
</organism>
<evidence type="ECO:0000256" key="2">
    <source>
        <dbReference type="ARBA" id="ARBA00001941"/>
    </source>
</evidence>
<sequence length="356" mass="38684">MMHQQVQVADLPGVASALSTHIDGQGYERLIIVVDENTERHCLPLLSDGSGMPTLWHTAPIVVIPSGESGKDIGTVTMLWTKLTALGVTRRTALVALGGGALTDVVGFVAATYKRGIGLINLPTTLLGAIDASIGGKTGIDLEGVKNIVGAFYPASLTLICPAFFDTLPTAELLSGYGEVLKYGLLCGAPLYGQSLSRNAGQVSHEMLLACIEHKQKIVAEDPLDTGIRMTLNLGHTVAHALEALMVRRSRPQVPHGIAVTVGLITDLYLSVRRHNLDRNTLYSFSNYVREEFPHVRFTCHDYDDLIDIMRHDKKNSGDFITTILLTKPGEPLITRDISHQEMEGALDFYRDFVGV</sequence>
<evidence type="ECO:0000259" key="9">
    <source>
        <dbReference type="Pfam" id="PF01761"/>
    </source>
</evidence>
<evidence type="ECO:0000256" key="7">
    <source>
        <dbReference type="ARBA" id="ARBA00023239"/>
    </source>
</evidence>
<dbReference type="Pfam" id="PF24621">
    <property type="entry name" value="DHQS_C"/>
    <property type="match status" value="1"/>
</dbReference>
<protein>
    <submittedName>
        <fullName evidence="11">Uncharacterized protein</fullName>
    </submittedName>
</protein>
<dbReference type="SUPFAM" id="SSF56796">
    <property type="entry name" value="Dehydroquinate synthase-like"/>
    <property type="match status" value="1"/>
</dbReference>
<evidence type="ECO:0000313" key="11">
    <source>
        <dbReference type="EMBL" id="KGN78508.1"/>
    </source>
</evidence>
<dbReference type="Proteomes" id="UP000030125">
    <property type="component" value="Unassembled WGS sequence"/>
</dbReference>
<evidence type="ECO:0000256" key="1">
    <source>
        <dbReference type="ARBA" id="ARBA00001911"/>
    </source>
</evidence>
<dbReference type="AlphaFoldDB" id="A0A0A2EHU5"/>
<dbReference type="InterPro" id="IPR050071">
    <property type="entry name" value="Dehydroquinate_synthase"/>
</dbReference>
<dbReference type="Pfam" id="PF01761">
    <property type="entry name" value="DHQ_synthase"/>
    <property type="match status" value="1"/>
</dbReference>
<dbReference type="GO" id="GO:0008652">
    <property type="term" value="P:amino acid biosynthetic process"/>
    <property type="evidence" value="ECO:0007669"/>
    <property type="project" value="UniProtKB-KW"/>
</dbReference>
<evidence type="ECO:0000256" key="3">
    <source>
        <dbReference type="ARBA" id="ARBA00022605"/>
    </source>
</evidence>
<dbReference type="GO" id="GO:0046872">
    <property type="term" value="F:metal ion binding"/>
    <property type="evidence" value="ECO:0007669"/>
    <property type="project" value="UniProtKB-KW"/>
</dbReference>
<dbReference type="PIRSF" id="PIRSF001455">
    <property type="entry name" value="DHQ_synth"/>
    <property type="match status" value="1"/>
</dbReference>
<comment type="caution">
    <text evidence="11">The sequence shown here is derived from an EMBL/GenBank/DDBJ whole genome shotgun (WGS) entry which is preliminary data.</text>
</comment>
<evidence type="ECO:0000256" key="4">
    <source>
        <dbReference type="ARBA" id="ARBA00022723"/>
    </source>
</evidence>
<dbReference type="EMBL" id="JQJD01000060">
    <property type="protein sequence ID" value="KGN78508.1"/>
    <property type="molecule type" value="Genomic_DNA"/>
</dbReference>
<feature type="domain" description="3-dehydroquinate synthase N-terminal" evidence="9">
    <location>
        <begin position="62"/>
        <end position="173"/>
    </location>
</feature>
<evidence type="ECO:0000256" key="5">
    <source>
        <dbReference type="ARBA" id="ARBA00023027"/>
    </source>
</evidence>
<dbReference type="PANTHER" id="PTHR43622">
    <property type="entry name" value="3-DEHYDROQUINATE SYNTHASE"/>
    <property type="match status" value="1"/>
</dbReference>
<dbReference type="GO" id="GO:0009073">
    <property type="term" value="P:aromatic amino acid family biosynthetic process"/>
    <property type="evidence" value="ECO:0007669"/>
    <property type="project" value="UniProtKB-KW"/>
</dbReference>
<dbReference type="STRING" id="36874.HQ34_06620"/>
<keyword evidence="3" id="KW-0028">Amino-acid biosynthesis</keyword>
<dbReference type="InterPro" id="IPR030960">
    <property type="entry name" value="DHQS/DOIS_N"/>
</dbReference>
<dbReference type="Gene3D" id="3.40.50.1970">
    <property type="match status" value="1"/>
</dbReference>
<keyword evidence="4" id="KW-0479">Metal-binding</keyword>
<dbReference type="eggNOG" id="COG0337">
    <property type="taxonomic scope" value="Bacteria"/>
</dbReference>
<comment type="cofactor">
    <cofactor evidence="2">
        <name>Co(2+)</name>
        <dbReference type="ChEBI" id="CHEBI:48828"/>
    </cofactor>
</comment>
<keyword evidence="6" id="KW-0057">Aromatic amino acid biosynthesis</keyword>
<keyword evidence="5" id="KW-0520">NAD</keyword>
<name>A0A0A2EHU5_PORCN</name>
<comment type="cofactor">
    <cofactor evidence="1">
        <name>NAD(+)</name>
        <dbReference type="ChEBI" id="CHEBI:57540"/>
    </cofactor>
</comment>
<dbReference type="OrthoDB" id="9806583at2"/>
<keyword evidence="12" id="KW-1185">Reference proteome</keyword>
<keyword evidence="8" id="KW-0170">Cobalt</keyword>
<dbReference type="InterPro" id="IPR030963">
    <property type="entry name" value="DHQ_synth_fam"/>
</dbReference>
<accession>A0A0A2EHU5</accession>
<keyword evidence="7" id="KW-0456">Lyase</keyword>
<evidence type="ECO:0000256" key="8">
    <source>
        <dbReference type="ARBA" id="ARBA00023285"/>
    </source>
</evidence>
<dbReference type="RefSeq" id="WP_036852799.1">
    <property type="nucleotide sequence ID" value="NZ_JQJD01000060.1"/>
</dbReference>
<dbReference type="GO" id="GO:0003856">
    <property type="term" value="F:3-dehydroquinate synthase activity"/>
    <property type="evidence" value="ECO:0007669"/>
    <property type="project" value="TreeGrafter"/>
</dbReference>